<gene>
    <name evidence="6" type="ORF">P8935_18220</name>
</gene>
<dbReference type="RefSeq" id="WP_348261725.1">
    <property type="nucleotide sequence ID" value="NZ_CP121196.1"/>
</dbReference>
<keyword evidence="4" id="KW-0812">Transmembrane</keyword>
<evidence type="ECO:0000256" key="1">
    <source>
        <dbReference type="ARBA" id="ARBA00022741"/>
    </source>
</evidence>
<dbReference type="SMART" id="SM00534">
    <property type="entry name" value="MUTSac"/>
    <property type="match status" value="1"/>
</dbReference>
<keyword evidence="4" id="KW-1133">Transmembrane helix</keyword>
<keyword evidence="3" id="KW-0238">DNA-binding</keyword>
<keyword evidence="1" id="KW-0547">Nucleotide-binding</keyword>
<reference evidence="6" key="1">
    <citation type="submission" date="2023-03" db="EMBL/GenBank/DDBJ databases">
        <title>Edaphobacter sp.</title>
        <authorList>
            <person name="Huber K.J."/>
            <person name="Papendorf J."/>
            <person name="Pilke C."/>
            <person name="Bunk B."/>
            <person name="Sproeer C."/>
            <person name="Pester M."/>
        </authorList>
    </citation>
    <scope>NUCLEOTIDE SEQUENCE</scope>
    <source>
        <strain evidence="6">DSM 110680</strain>
    </source>
</reference>
<keyword evidence="2" id="KW-0067">ATP-binding</keyword>
<dbReference type="GO" id="GO:0005829">
    <property type="term" value="C:cytosol"/>
    <property type="evidence" value="ECO:0007669"/>
    <property type="project" value="TreeGrafter"/>
</dbReference>
<dbReference type="InterPro" id="IPR027417">
    <property type="entry name" value="P-loop_NTPase"/>
</dbReference>
<dbReference type="EMBL" id="CP121196">
    <property type="protein sequence ID" value="XBH16496.1"/>
    <property type="molecule type" value="Genomic_DNA"/>
</dbReference>
<proteinExistence type="predicted"/>
<dbReference type="GO" id="GO:0030983">
    <property type="term" value="F:mismatched DNA binding"/>
    <property type="evidence" value="ECO:0007669"/>
    <property type="project" value="InterPro"/>
</dbReference>
<dbReference type="InterPro" id="IPR000432">
    <property type="entry name" value="DNA_mismatch_repair_MutS_C"/>
</dbReference>
<evidence type="ECO:0000256" key="2">
    <source>
        <dbReference type="ARBA" id="ARBA00022840"/>
    </source>
</evidence>
<dbReference type="GO" id="GO:0140664">
    <property type="term" value="F:ATP-dependent DNA damage sensor activity"/>
    <property type="evidence" value="ECO:0007669"/>
    <property type="project" value="InterPro"/>
</dbReference>
<feature type="transmembrane region" description="Helical" evidence="4">
    <location>
        <begin position="62"/>
        <end position="80"/>
    </location>
</feature>
<accession>A0AAU7DGI7</accession>
<evidence type="ECO:0000256" key="4">
    <source>
        <dbReference type="SAM" id="Phobius"/>
    </source>
</evidence>
<feature type="domain" description="DNA mismatch repair proteins mutS family" evidence="5">
    <location>
        <begin position="424"/>
        <end position="606"/>
    </location>
</feature>
<evidence type="ECO:0000256" key="3">
    <source>
        <dbReference type="ARBA" id="ARBA00023125"/>
    </source>
</evidence>
<dbReference type="Pfam" id="PF00488">
    <property type="entry name" value="MutS_V"/>
    <property type="match status" value="1"/>
</dbReference>
<feature type="transmembrane region" description="Helical" evidence="4">
    <location>
        <begin position="210"/>
        <end position="229"/>
    </location>
</feature>
<dbReference type="Gene3D" id="3.40.50.300">
    <property type="entry name" value="P-loop containing nucleotide triphosphate hydrolases"/>
    <property type="match status" value="1"/>
</dbReference>
<dbReference type="PANTHER" id="PTHR11361:SF99">
    <property type="entry name" value="DNA MISMATCH REPAIR PROTEIN"/>
    <property type="match status" value="1"/>
</dbReference>
<dbReference type="GO" id="GO:0005524">
    <property type="term" value="F:ATP binding"/>
    <property type="evidence" value="ECO:0007669"/>
    <property type="project" value="UniProtKB-KW"/>
</dbReference>
<dbReference type="GO" id="GO:0006298">
    <property type="term" value="P:mismatch repair"/>
    <property type="evidence" value="ECO:0007669"/>
    <property type="project" value="InterPro"/>
</dbReference>
<protein>
    <submittedName>
        <fullName evidence="6">Mismatch repair protein</fullName>
    </submittedName>
</protein>
<keyword evidence="4" id="KW-0472">Membrane</keyword>
<evidence type="ECO:0000259" key="5">
    <source>
        <dbReference type="SMART" id="SM00534"/>
    </source>
</evidence>
<name>A0AAU7DGI7_9BACT</name>
<dbReference type="AlphaFoldDB" id="A0AAU7DGI7"/>
<dbReference type="InterPro" id="IPR045076">
    <property type="entry name" value="MutS"/>
</dbReference>
<sequence>MGAIDTTKDLNDPAAMYSARLRELRAVQASDKNLERNLGYAKVAVAFATILSALLLLYYIKLFWLLLIPAVLFVYLSILHEKRLQQIRLRQRAIEFYERGEARLEDRWAGTGERGDRFLDAAHPYARDLDIFGSGSLFELLCTARTRAGEETLAAWLLVAAPAEEILARHGAIRDLNTRIQLHEELFCLGETIRAGVHPKELSKWGARRPILKSIAIRITTSVLGALWIAGMVAWAVWGLGSVGLAISALNLAWAHRLHSRWDESAEAIEKATKDLDVLAGVLKLIDGGQFAAEKLQNIQARLKHDRFVPSEAIRKLDRIVGYLESRRNPAMRLLDVLTFWSAQCVFLAEGWQQEFGPHIREWLDAVGEFEALTALAGYAFEHPGDVLPQFVEKGPLFETEGMTHPLLPSKKAVRNDVKLGDDLRLIVLSGPNMAGKSTFIRSVGVNAVLAQCGAPVRANALKMSSLSVAASICVLDSLSGGTSRFYAEIRRLKITEDLSNGPIPVLFLMDELLSGTNSHDRLEGTKLIVKSLIDRGAVGVVSTHDLALAEIPATMDGRAENCHFEDRLEEGKLIFDYKLKPGVVKTSNALELMRSIGLGAMKTDR</sequence>
<evidence type="ECO:0000313" key="6">
    <source>
        <dbReference type="EMBL" id="XBH16496.1"/>
    </source>
</evidence>
<organism evidence="6">
    <name type="scientific">Telmatobacter sp. DSM 110680</name>
    <dbReference type="NCBI Taxonomy" id="3036704"/>
    <lineage>
        <taxon>Bacteria</taxon>
        <taxon>Pseudomonadati</taxon>
        <taxon>Acidobacteriota</taxon>
        <taxon>Terriglobia</taxon>
        <taxon>Terriglobales</taxon>
        <taxon>Acidobacteriaceae</taxon>
        <taxon>Telmatobacter</taxon>
    </lineage>
</organism>
<dbReference type="SUPFAM" id="SSF52540">
    <property type="entry name" value="P-loop containing nucleoside triphosphate hydrolases"/>
    <property type="match status" value="1"/>
</dbReference>
<feature type="transmembrane region" description="Helical" evidence="4">
    <location>
        <begin position="38"/>
        <end position="56"/>
    </location>
</feature>
<dbReference type="PANTHER" id="PTHR11361">
    <property type="entry name" value="DNA MISMATCH REPAIR PROTEIN MUTS FAMILY MEMBER"/>
    <property type="match status" value="1"/>
</dbReference>